<evidence type="ECO:0000256" key="5">
    <source>
        <dbReference type="ARBA" id="ARBA00022989"/>
    </source>
</evidence>
<dbReference type="EMBL" id="JADOUF010000001">
    <property type="protein sequence ID" value="MBG6140434.1"/>
    <property type="molecule type" value="Genomic_DNA"/>
</dbReference>
<dbReference type="InterPro" id="IPR000515">
    <property type="entry name" value="MetI-like"/>
</dbReference>
<comment type="similarity">
    <text evidence="7">Belongs to the binding-protein-dependent transport system permease family.</text>
</comment>
<evidence type="ECO:0000256" key="4">
    <source>
        <dbReference type="ARBA" id="ARBA00022692"/>
    </source>
</evidence>
<dbReference type="RefSeq" id="WP_233472698.1">
    <property type="nucleotide sequence ID" value="NZ_BONS01000005.1"/>
</dbReference>
<feature type="transmembrane region" description="Helical" evidence="7">
    <location>
        <begin position="135"/>
        <end position="157"/>
    </location>
</feature>
<proteinExistence type="inferred from homology"/>
<dbReference type="PANTHER" id="PTHR30450:SF1">
    <property type="entry name" value="D-METHIONINE TRANSPORT SYSTEM PERMEASE PROTEIN METI-RELATED"/>
    <property type="match status" value="1"/>
</dbReference>
<dbReference type="GO" id="GO:0005886">
    <property type="term" value="C:plasma membrane"/>
    <property type="evidence" value="ECO:0007669"/>
    <property type="project" value="UniProtKB-SubCell"/>
</dbReference>
<dbReference type="Gene3D" id="1.10.3720.10">
    <property type="entry name" value="MetI-like"/>
    <property type="match status" value="1"/>
</dbReference>
<dbReference type="PANTHER" id="PTHR30450">
    <property type="entry name" value="ABC TRANSPORTER PERMEASE"/>
    <property type="match status" value="1"/>
</dbReference>
<dbReference type="GO" id="GO:0048473">
    <property type="term" value="P:D-methionine transmembrane transport"/>
    <property type="evidence" value="ECO:0007669"/>
    <property type="project" value="TreeGrafter"/>
</dbReference>
<keyword evidence="5 7" id="KW-1133">Transmembrane helix</keyword>
<protein>
    <submittedName>
        <fullName evidence="9">D-methionine transport system permease protein</fullName>
    </submittedName>
</protein>
<gene>
    <name evidence="9" type="ORF">IW245_006628</name>
</gene>
<feature type="transmembrane region" description="Helical" evidence="7">
    <location>
        <begin position="177"/>
        <end position="200"/>
    </location>
</feature>
<dbReference type="Pfam" id="PF00528">
    <property type="entry name" value="BPD_transp_1"/>
    <property type="match status" value="1"/>
</dbReference>
<keyword evidence="6 7" id="KW-0472">Membrane</keyword>
<dbReference type="AlphaFoldDB" id="A0A8J7KMF7"/>
<dbReference type="Proteomes" id="UP000622552">
    <property type="component" value="Unassembled WGS sequence"/>
</dbReference>
<dbReference type="PROSITE" id="PS50928">
    <property type="entry name" value="ABC_TM1"/>
    <property type="match status" value="1"/>
</dbReference>
<dbReference type="InterPro" id="IPR035906">
    <property type="entry name" value="MetI-like_sf"/>
</dbReference>
<dbReference type="InterPro" id="IPR051322">
    <property type="entry name" value="AA_ABC_Transporter_Permease"/>
</dbReference>
<keyword evidence="3" id="KW-1003">Cell membrane</keyword>
<evidence type="ECO:0000313" key="10">
    <source>
        <dbReference type="Proteomes" id="UP000622552"/>
    </source>
</evidence>
<evidence type="ECO:0000256" key="7">
    <source>
        <dbReference type="RuleBase" id="RU363032"/>
    </source>
</evidence>
<feature type="transmembrane region" description="Helical" evidence="7">
    <location>
        <begin position="47"/>
        <end position="64"/>
    </location>
</feature>
<keyword evidence="10" id="KW-1185">Reference proteome</keyword>
<keyword evidence="4 7" id="KW-0812">Transmembrane</keyword>
<keyword evidence="2 7" id="KW-0813">Transport</keyword>
<evidence type="ECO:0000256" key="6">
    <source>
        <dbReference type="ARBA" id="ARBA00023136"/>
    </source>
</evidence>
<comment type="caution">
    <text evidence="9">The sequence shown here is derived from an EMBL/GenBank/DDBJ whole genome shotgun (WGS) entry which is preliminary data.</text>
</comment>
<evidence type="ECO:0000259" key="8">
    <source>
        <dbReference type="PROSITE" id="PS50928"/>
    </source>
</evidence>
<dbReference type="SUPFAM" id="SSF161098">
    <property type="entry name" value="MetI-like"/>
    <property type="match status" value="1"/>
</dbReference>
<evidence type="ECO:0000313" key="9">
    <source>
        <dbReference type="EMBL" id="MBG6140434.1"/>
    </source>
</evidence>
<name>A0A8J7KMF7_9ACTN</name>
<reference evidence="9" key="1">
    <citation type="submission" date="2020-11" db="EMBL/GenBank/DDBJ databases">
        <title>Sequencing the genomes of 1000 actinobacteria strains.</title>
        <authorList>
            <person name="Klenk H.-P."/>
        </authorList>
    </citation>
    <scope>NUCLEOTIDE SEQUENCE</scope>
    <source>
        <strain evidence="9">DSM 45356</strain>
    </source>
</reference>
<evidence type="ECO:0000256" key="3">
    <source>
        <dbReference type="ARBA" id="ARBA00022475"/>
    </source>
</evidence>
<organism evidence="9 10">
    <name type="scientific">Longispora fulva</name>
    <dbReference type="NCBI Taxonomy" id="619741"/>
    <lineage>
        <taxon>Bacteria</taxon>
        <taxon>Bacillati</taxon>
        <taxon>Actinomycetota</taxon>
        <taxon>Actinomycetes</taxon>
        <taxon>Micromonosporales</taxon>
        <taxon>Micromonosporaceae</taxon>
        <taxon>Longispora</taxon>
    </lineage>
</organism>
<feature type="transmembrane region" description="Helical" evidence="7">
    <location>
        <begin position="12"/>
        <end position="35"/>
    </location>
</feature>
<evidence type="ECO:0000256" key="1">
    <source>
        <dbReference type="ARBA" id="ARBA00004651"/>
    </source>
</evidence>
<feature type="domain" description="ABC transmembrane type-1" evidence="8">
    <location>
        <begin position="9"/>
        <end position="194"/>
    </location>
</feature>
<evidence type="ECO:0000256" key="2">
    <source>
        <dbReference type="ARBA" id="ARBA00022448"/>
    </source>
</evidence>
<accession>A0A8J7KMF7</accession>
<dbReference type="CDD" id="cd06261">
    <property type="entry name" value="TM_PBP2"/>
    <property type="match status" value="1"/>
</dbReference>
<comment type="subcellular location">
    <subcellularLocation>
        <location evidence="1 7">Cell membrane</location>
        <topology evidence="1 7">Multi-pass membrane protein</topology>
    </subcellularLocation>
</comment>
<sequence length="206" mass="21549">MIELLWPATLETLYMVSVASVVAVLGGIPLGVLLARAPKPVYTPVSLVGNATRSLPFIILLLLLDPVTRAVTGKGIGAEAAMVPLSIGAIPFFARLVENSIREIDPGLVEAGRSLGMRSWTLVTKVLLPEALPSLVRGVTVTVVAIVGYSAMAGVVGGGGLGDLAIRWGHERFRTDVLLATAAVLIVLVQGIQSGGDLLAKRLDRR</sequence>